<dbReference type="Pfam" id="PF03462">
    <property type="entry name" value="PCRF"/>
    <property type="match status" value="1"/>
</dbReference>
<dbReference type="OrthoDB" id="2019491at2759"/>
<dbReference type="Pfam" id="PF00472">
    <property type="entry name" value="RF-1"/>
    <property type="match status" value="1"/>
</dbReference>
<dbReference type="Gene3D" id="3.30.160.20">
    <property type="match status" value="1"/>
</dbReference>
<reference evidence="5" key="1">
    <citation type="journal article" date="2023" name="Science">
        <title>Genome structures resolve the early diversification of teleost fishes.</title>
        <authorList>
            <person name="Parey E."/>
            <person name="Louis A."/>
            <person name="Montfort J."/>
            <person name="Bouchez O."/>
            <person name="Roques C."/>
            <person name="Iampietro C."/>
            <person name="Lluch J."/>
            <person name="Castinel A."/>
            <person name="Donnadieu C."/>
            <person name="Desvignes T."/>
            <person name="Floi Bucao C."/>
            <person name="Jouanno E."/>
            <person name="Wen M."/>
            <person name="Mejri S."/>
            <person name="Dirks R."/>
            <person name="Jansen H."/>
            <person name="Henkel C."/>
            <person name="Chen W.J."/>
            <person name="Zahm M."/>
            <person name="Cabau C."/>
            <person name="Klopp C."/>
            <person name="Thompson A.W."/>
            <person name="Robinson-Rechavi M."/>
            <person name="Braasch I."/>
            <person name="Lecointre G."/>
            <person name="Bobe J."/>
            <person name="Postlethwait J.H."/>
            <person name="Berthelot C."/>
            <person name="Roest Crollius H."/>
            <person name="Guiguen Y."/>
        </authorList>
    </citation>
    <scope>NUCLEOTIDE SEQUENCE</scope>
    <source>
        <strain evidence="5">WJC10195</strain>
    </source>
</reference>
<organism evidence="5 6">
    <name type="scientific">Synaphobranchus kaupii</name>
    <name type="common">Kaup's arrowtooth eel</name>
    <dbReference type="NCBI Taxonomy" id="118154"/>
    <lineage>
        <taxon>Eukaryota</taxon>
        <taxon>Metazoa</taxon>
        <taxon>Chordata</taxon>
        <taxon>Craniata</taxon>
        <taxon>Vertebrata</taxon>
        <taxon>Euteleostomi</taxon>
        <taxon>Actinopterygii</taxon>
        <taxon>Neopterygii</taxon>
        <taxon>Teleostei</taxon>
        <taxon>Anguilliformes</taxon>
        <taxon>Synaphobranchidae</taxon>
        <taxon>Synaphobranchus</taxon>
    </lineage>
</organism>
<dbReference type="SUPFAM" id="SSF75620">
    <property type="entry name" value="Release factor"/>
    <property type="match status" value="1"/>
</dbReference>
<dbReference type="PROSITE" id="PS00745">
    <property type="entry name" value="RF_PROK_I"/>
    <property type="match status" value="1"/>
</dbReference>
<dbReference type="InterPro" id="IPR005139">
    <property type="entry name" value="PCRF"/>
</dbReference>
<proteinExistence type="inferred from homology"/>
<dbReference type="InterPro" id="IPR000352">
    <property type="entry name" value="Pep_chain_release_fac_I"/>
</dbReference>
<comment type="caution">
    <text evidence="5">The sequence shown here is derived from an EMBL/GenBank/DDBJ whole genome shotgun (WGS) entry which is preliminary data.</text>
</comment>
<evidence type="ECO:0000256" key="1">
    <source>
        <dbReference type="ARBA" id="ARBA00010835"/>
    </source>
</evidence>
<dbReference type="GO" id="GO:0070126">
    <property type="term" value="P:mitochondrial translational termination"/>
    <property type="evidence" value="ECO:0007669"/>
    <property type="project" value="TreeGrafter"/>
</dbReference>
<evidence type="ECO:0000313" key="6">
    <source>
        <dbReference type="Proteomes" id="UP001152622"/>
    </source>
</evidence>
<protein>
    <recommendedName>
        <fullName evidence="4">Prokaryotic-type class I peptide chain release factors domain-containing protein</fullName>
    </recommendedName>
</protein>
<comment type="similarity">
    <text evidence="1">Belongs to the prokaryotic/mitochondrial release factor family.</text>
</comment>
<evidence type="ECO:0000259" key="4">
    <source>
        <dbReference type="PROSITE" id="PS00745"/>
    </source>
</evidence>
<dbReference type="Gene3D" id="3.30.70.1660">
    <property type="match status" value="1"/>
</dbReference>
<dbReference type="InterPro" id="IPR045853">
    <property type="entry name" value="Pep_chain_release_fac_I_sf"/>
</dbReference>
<dbReference type="AlphaFoldDB" id="A0A9Q1F2V8"/>
<dbReference type="PANTHER" id="PTHR43804">
    <property type="entry name" value="LD18447P"/>
    <property type="match status" value="1"/>
</dbReference>
<feature type="domain" description="Prokaryotic-type class I peptide chain release factors" evidence="4">
    <location>
        <begin position="244"/>
        <end position="260"/>
    </location>
</feature>
<accession>A0A9Q1F2V8</accession>
<dbReference type="GO" id="GO:0003747">
    <property type="term" value="F:translation release factor activity"/>
    <property type="evidence" value="ECO:0007669"/>
    <property type="project" value="InterPro"/>
</dbReference>
<dbReference type="PANTHER" id="PTHR43804:SF1">
    <property type="entry name" value="PEPTIDE CHAIN RELEASE FACTOR 1, MITOCHONDRIAL"/>
    <property type="match status" value="1"/>
</dbReference>
<feature type="region of interest" description="Disordered" evidence="3">
    <location>
        <begin position="375"/>
        <end position="394"/>
    </location>
</feature>
<dbReference type="FunFam" id="3.30.160.20:FF:000004">
    <property type="entry name" value="Peptide chain release factor 1"/>
    <property type="match status" value="1"/>
</dbReference>
<dbReference type="Gene3D" id="6.10.140.1950">
    <property type="match status" value="1"/>
</dbReference>
<dbReference type="EMBL" id="JAINUF010000009">
    <property type="protein sequence ID" value="KAJ8349978.1"/>
    <property type="molecule type" value="Genomic_DNA"/>
</dbReference>
<evidence type="ECO:0000256" key="3">
    <source>
        <dbReference type="SAM" id="MobiDB-lite"/>
    </source>
</evidence>
<dbReference type="InterPro" id="IPR050057">
    <property type="entry name" value="Prokaryotic/Mito_RF"/>
</dbReference>
<dbReference type="Proteomes" id="UP001152622">
    <property type="component" value="Chromosome 9"/>
</dbReference>
<keyword evidence="6" id="KW-1185">Reference proteome</keyword>
<name>A0A9Q1F2V8_SYNKA</name>
<evidence type="ECO:0000256" key="2">
    <source>
        <dbReference type="ARBA" id="ARBA00022917"/>
    </source>
</evidence>
<dbReference type="GO" id="GO:0005739">
    <property type="term" value="C:mitochondrion"/>
    <property type="evidence" value="ECO:0007669"/>
    <property type="project" value="TreeGrafter"/>
</dbReference>
<keyword evidence="2" id="KW-0648">Protein biosynthesis</keyword>
<dbReference type="SMART" id="SM00937">
    <property type="entry name" value="PCRF"/>
    <property type="match status" value="1"/>
</dbReference>
<sequence>MHKFVRLSLGESVQIHLHGLVAEYHHITQRLENGLLDDSERRVLNRRHVELLPLVSAFQNTEDAVKDLKEVEALLQSGSGAEDEQMTELLTEEQEQIEKRIDTFRNELLQTLIPSDVHDTNDVILEVVAGRTTGGDVCQQFTREVFDMYQSFSSYKNWEFEVFNYTPAEYGGLHHAAARISGDAVYKHLKYEGGTHRVQRIPEFGLSSRMERIHTGTMTVIVLPQPSKIDIIIDPKELRIDTFRSSGAGGQSVNTTDSAVRITHIPTGITAECQQSRSQLQNRDTAMRVLRARMYQRMIDQEGDKRHTARKLQVGTRSQSERIRTYNFTQNRVTDHRMGYMSRDIKEFLRGEEALDELIAELMTHAEREALLELLEHGGPTGEGTPRGVQTLDS</sequence>
<gene>
    <name evidence="5" type="ORF">SKAU_G00251080</name>
</gene>
<evidence type="ECO:0000313" key="5">
    <source>
        <dbReference type="EMBL" id="KAJ8349978.1"/>
    </source>
</evidence>